<dbReference type="EMBL" id="AP025591">
    <property type="protein sequence ID" value="BDG03390.1"/>
    <property type="molecule type" value="Genomic_DNA"/>
</dbReference>
<evidence type="ECO:0008006" key="3">
    <source>
        <dbReference type="Google" id="ProtNLM"/>
    </source>
</evidence>
<dbReference type="Proteomes" id="UP001162891">
    <property type="component" value="Chromosome"/>
</dbReference>
<reference evidence="2" key="1">
    <citation type="journal article" date="2022" name="Int. J. Syst. Evol. Microbiol.">
        <title>Anaeromyxobacter oryzae sp. nov., Anaeromyxobacter diazotrophicus sp. nov. and Anaeromyxobacter paludicola sp. nov., isolated from paddy soils.</title>
        <authorList>
            <person name="Itoh H."/>
            <person name="Xu Z."/>
            <person name="Mise K."/>
            <person name="Masuda Y."/>
            <person name="Ushijima N."/>
            <person name="Hayakawa C."/>
            <person name="Shiratori Y."/>
            <person name="Senoo K."/>
        </authorList>
    </citation>
    <scope>NUCLEOTIDE SEQUENCE [LARGE SCALE GENOMIC DNA]</scope>
    <source>
        <strain evidence="2">Red232</strain>
    </source>
</reference>
<evidence type="ECO:0000313" key="2">
    <source>
        <dbReference type="Proteomes" id="UP001162891"/>
    </source>
</evidence>
<dbReference type="RefSeq" id="WP_248361359.1">
    <property type="nucleotide sequence ID" value="NZ_AP025591.1"/>
</dbReference>
<sequence length="252" mass="25789">MSRCPSDLALEAHLLDPARSPLTAHLGACEECRARIARMEAEGEDFRRFVFPATVAAVEDAAAPARRPLLSWVLPVSGLLATAALALLVLRTHAPAPDLATEPPPGYVGLRGASMAIAVFVHGAEGTVAVADGAVVPADAQLRFKVRPAPDCRLWIVSVDATGQVSRLFPAAGDAVPVSEAGALPGGAVLDGASGPERIFAVCAPEALPYDAVARSAHAAAGGGADRVRNAKALADLPPAASQATLLLEKRP</sequence>
<accession>A0ABM7WV51</accession>
<organism evidence="1 2">
    <name type="scientific">Anaeromyxobacter oryzae</name>
    <dbReference type="NCBI Taxonomy" id="2918170"/>
    <lineage>
        <taxon>Bacteria</taxon>
        <taxon>Pseudomonadati</taxon>
        <taxon>Myxococcota</taxon>
        <taxon>Myxococcia</taxon>
        <taxon>Myxococcales</taxon>
        <taxon>Cystobacterineae</taxon>
        <taxon>Anaeromyxobacteraceae</taxon>
        <taxon>Anaeromyxobacter</taxon>
    </lineage>
</organism>
<gene>
    <name evidence="1" type="ORF">AMOR_23860</name>
</gene>
<keyword evidence="2" id="KW-1185">Reference proteome</keyword>
<protein>
    <recommendedName>
        <fullName evidence="3">DUF4384 domain-containing protein</fullName>
    </recommendedName>
</protein>
<evidence type="ECO:0000313" key="1">
    <source>
        <dbReference type="EMBL" id="BDG03390.1"/>
    </source>
</evidence>
<name>A0ABM7WV51_9BACT</name>
<proteinExistence type="predicted"/>